<feature type="site" description="Contributes to redox potential value" evidence="4">
    <location>
        <position position="33"/>
    </location>
</feature>
<dbReference type="PRINTS" id="PR00421">
    <property type="entry name" value="THIOREDOXIN"/>
</dbReference>
<dbReference type="InterPro" id="IPR036249">
    <property type="entry name" value="Thioredoxin-like_sf"/>
</dbReference>
<dbReference type="AlphaFoldDB" id="A0A2H0W6D0"/>
<feature type="active site" description="Nucleophile" evidence="4">
    <location>
        <position position="32"/>
    </location>
</feature>
<dbReference type="CDD" id="cd02947">
    <property type="entry name" value="TRX_family"/>
    <property type="match status" value="1"/>
</dbReference>
<feature type="disulfide bond" description="Redox-active" evidence="5">
    <location>
        <begin position="32"/>
        <end position="35"/>
    </location>
</feature>
<dbReference type="PIRSF" id="PIRSF000077">
    <property type="entry name" value="Thioredoxin"/>
    <property type="match status" value="1"/>
</dbReference>
<evidence type="ECO:0000256" key="1">
    <source>
        <dbReference type="ARBA" id="ARBA00023157"/>
    </source>
</evidence>
<dbReference type="Pfam" id="PF00085">
    <property type="entry name" value="Thioredoxin"/>
    <property type="match status" value="1"/>
</dbReference>
<dbReference type="InterPro" id="IPR005746">
    <property type="entry name" value="Thioredoxin"/>
</dbReference>
<gene>
    <name evidence="7" type="primary">trxA</name>
    <name evidence="7" type="ORF">COT78_02950</name>
</gene>
<dbReference type="Gene3D" id="3.40.30.10">
    <property type="entry name" value="Glutaredoxin"/>
    <property type="match status" value="1"/>
</dbReference>
<dbReference type="GO" id="GO:0015035">
    <property type="term" value="F:protein-disulfide reductase activity"/>
    <property type="evidence" value="ECO:0007669"/>
    <property type="project" value="UniProtKB-UniRule"/>
</dbReference>
<accession>A0A2H0W6D0</accession>
<dbReference type="EMBL" id="PEZW01000018">
    <property type="protein sequence ID" value="PIS07632.1"/>
    <property type="molecule type" value="Genomic_DNA"/>
</dbReference>
<dbReference type="InterPro" id="IPR017937">
    <property type="entry name" value="Thioredoxin_CS"/>
</dbReference>
<dbReference type="PROSITE" id="PS00194">
    <property type="entry name" value="THIOREDOXIN_1"/>
    <property type="match status" value="1"/>
</dbReference>
<comment type="similarity">
    <text evidence="3">Belongs to the thioredoxin family.</text>
</comment>
<evidence type="ECO:0000256" key="5">
    <source>
        <dbReference type="PIRSR" id="PIRSR000077-4"/>
    </source>
</evidence>
<dbReference type="PROSITE" id="PS51352">
    <property type="entry name" value="THIOREDOXIN_2"/>
    <property type="match status" value="1"/>
</dbReference>
<sequence length="113" mass="12876">MSKLKHLESANEFDELINGDKPVLVDFFATWCGPCQVMEPILEEFVGKFPKIKEVEIAKADIDILGEVAVKYNIMSVPTFVIFKKGKMVEKMVGLRTEEELNVKLKESLDKKK</sequence>
<comment type="caution">
    <text evidence="7">The sequence shown here is derived from an EMBL/GenBank/DDBJ whole genome shotgun (WGS) entry which is preliminary data.</text>
</comment>
<evidence type="ECO:0000313" key="7">
    <source>
        <dbReference type="EMBL" id="PIS07632.1"/>
    </source>
</evidence>
<name>A0A2H0W6D0_9BACT</name>
<dbReference type="InterPro" id="IPR013766">
    <property type="entry name" value="Thioredoxin_domain"/>
</dbReference>
<dbReference type="NCBIfam" id="TIGR01068">
    <property type="entry name" value="thioredoxin"/>
    <property type="match status" value="1"/>
</dbReference>
<protein>
    <recommendedName>
        <fullName evidence="2 3">Thioredoxin</fullName>
    </recommendedName>
</protein>
<keyword evidence="1 5" id="KW-1015">Disulfide bond</keyword>
<reference evidence="8" key="1">
    <citation type="submission" date="2017-09" db="EMBL/GenBank/DDBJ databases">
        <title>Depth-based differentiation of microbial function through sediment-hosted aquifers and enrichment of novel symbionts in the deep terrestrial subsurface.</title>
        <authorList>
            <person name="Probst A.J."/>
            <person name="Ladd B."/>
            <person name="Jarett J.K."/>
            <person name="Geller-Mcgrath D.E."/>
            <person name="Sieber C.M.K."/>
            <person name="Emerson J.B."/>
            <person name="Anantharaman K."/>
            <person name="Thomas B.C."/>
            <person name="Malmstrom R."/>
            <person name="Stieglmeier M."/>
            <person name="Klingl A."/>
            <person name="Woyke T."/>
            <person name="Ryan C.M."/>
            <person name="Banfield J.F."/>
        </authorList>
    </citation>
    <scope>NUCLEOTIDE SEQUENCE [LARGE SCALE GENOMIC DNA]</scope>
</reference>
<feature type="domain" description="Thioredoxin" evidence="6">
    <location>
        <begin position="1"/>
        <end position="111"/>
    </location>
</feature>
<evidence type="ECO:0000259" key="6">
    <source>
        <dbReference type="PROSITE" id="PS51352"/>
    </source>
</evidence>
<feature type="active site" description="Nucleophile" evidence="4">
    <location>
        <position position="35"/>
    </location>
</feature>
<dbReference type="Proteomes" id="UP000231382">
    <property type="component" value="Unassembled WGS sequence"/>
</dbReference>
<organism evidence="7 8">
    <name type="scientific">Candidatus Berkelbacteria bacterium CG10_big_fil_rev_8_21_14_0_10_43_13</name>
    <dbReference type="NCBI Taxonomy" id="1974514"/>
    <lineage>
        <taxon>Bacteria</taxon>
        <taxon>Candidatus Berkelbacteria</taxon>
    </lineage>
</organism>
<feature type="site" description="Deprotonates C-terminal active site Cys" evidence="4">
    <location>
        <position position="26"/>
    </location>
</feature>
<dbReference type="SUPFAM" id="SSF52833">
    <property type="entry name" value="Thioredoxin-like"/>
    <property type="match status" value="1"/>
</dbReference>
<evidence type="ECO:0000256" key="2">
    <source>
        <dbReference type="NCBIfam" id="TIGR01068"/>
    </source>
</evidence>
<evidence type="ECO:0000313" key="8">
    <source>
        <dbReference type="Proteomes" id="UP000231382"/>
    </source>
</evidence>
<keyword evidence="5" id="KW-0676">Redox-active center</keyword>
<dbReference type="PANTHER" id="PTHR46115">
    <property type="entry name" value="THIOREDOXIN-LIKE PROTEIN 1"/>
    <property type="match status" value="1"/>
</dbReference>
<dbReference type="PROSITE" id="PS51354">
    <property type="entry name" value="GLUTAREDOXIN_2"/>
    <property type="match status" value="1"/>
</dbReference>
<evidence type="ECO:0000256" key="4">
    <source>
        <dbReference type="PIRSR" id="PIRSR000077-1"/>
    </source>
</evidence>
<evidence type="ECO:0000256" key="3">
    <source>
        <dbReference type="PIRNR" id="PIRNR000077"/>
    </source>
</evidence>
<proteinExistence type="inferred from homology"/>
<feature type="site" description="Contributes to redox potential value" evidence="4">
    <location>
        <position position="34"/>
    </location>
</feature>